<comment type="caution">
    <text evidence="2">The sequence shown here is derived from an EMBL/GenBank/DDBJ whole genome shotgun (WGS) entry which is preliminary data.</text>
</comment>
<organism evidence="2 3">
    <name type="scientific">Trichogramma kaykai</name>
    <dbReference type="NCBI Taxonomy" id="54128"/>
    <lineage>
        <taxon>Eukaryota</taxon>
        <taxon>Metazoa</taxon>
        <taxon>Ecdysozoa</taxon>
        <taxon>Arthropoda</taxon>
        <taxon>Hexapoda</taxon>
        <taxon>Insecta</taxon>
        <taxon>Pterygota</taxon>
        <taxon>Neoptera</taxon>
        <taxon>Endopterygota</taxon>
        <taxon>Hymenoptera</taxon>
        <taxon>Apocrita</taxon>
        <taxon>Proctotrupomorpha</taxon>
        <taxon>Chalcidoidea</taxon>
        <taxon>Trichogrammatidae</taxon>
        <taxon>Trichogramma</taxon>
    </lineage>
</organism>
<evidence type="ECO:0000313" key="2">
    <source>
        <dbReference type="EMBL" id="KAL3387808.1"/>
    </source>
</evidence>
<evidence type="ECO:0000313" key="3">
    <source>
        <dbReference type="Proteomes" id="UP001627154"/>
    </source>
</evidence>
<reference evidence="2 3" key="1">
    <citation type="journal article" date="2024" name="bioRxiv">
        <title>A reference genome for Trichogramma kaykai: A tiny desert-dwelling parasitoid wasp with competing sex-ratio distorters.</title>
        <authorList>
            <person name="Culotta J."/>
            <person name="Lindsey A.R."/>
        </authorList>
    </citation>
    <scope>NUCLEOTIDE SEQUENCE [LARGE SCALE GENOMIC DNA]</scope>
    <source>
        <strain evidence="2 3">KSX58</strain>
    </source>
</reference>
<dbReference type="Proteomes" id="UP001627154">
    <property type="component" value="Unassembled WGS sequence"/>
</dbReference>
<gene>
    <name evidence="2" type="ORF">TKK_016904</name>
</gene>
<keyword evidence="3" id="KW-1185">Reference proteome</keyword>
<evidence type="ECO:0000256" key="1">
    <source>
        <dbReference type="SAM" id="MobiDB-lite"/>
    </source>
</evidence>
<feature type="region of interest" description="Disordered" evidence="1">
    <location>
        <begin position="1"/>
        <end position="21"/>
    </location>
</feature>
<sequence length="141" mass="16280">MRGASWPARRSGPTQLPERRLTRKSTCSTRLLASTYPSRAQQLRNQYNLPNNHFGNPRSCSRLRDVIHKVSSFCKSPRGVNHRGISVRICYGALARGYIIEAYTQSDCCRARRKENRKERYTIYNKCNLHPLPRATAKNNE</sequence>
<dbReference type="EMBL" id="JBJJXI010000136">
    <property type="protein sequence ID" value="KAL3387808.1"/>
    <property type="molecule type" value="Genomic_DNA"/>
</dbReference>
<name>A0ABD2W473_9HYME</name>
<protein>
    <submittedName>
        <fullName evidence="2">Uncharacterized protein</fullName>
    </submittedName>
</protein>
<dbReference type="AlphaFoldDB" id="A0ABD2W473"/>
<accession>A0ABD2W473</accession>
<proteinExistence type="predicted"/>